<proteinExistence type="inferred from homology"/>
<keyword evidence="2" id="KW-0858">Xylan degradation</keyword>
<evidence type="ECO:0000256" key="4">
    <source>
        <dbReference type="ARBA" id="ARBA00022801"/>
    </source>
</evidence>
<protein>
    <recommendedName>
        <fullName evidence="7">Carboxylic ester hydrolase</fullName>
        <ecNumber evidence="7">3.1.1.-</ecNumber>
    </recommendedName>
</protein>
<keyword evidence="9" id="KW-1185">Reference proteome</keyword>
<dbReference type="PANTHER" id="PTHR33938:SF15">
    <property type="entry name" value="FERULOYL ESTERASE B-RELATED"/>
    <property type="match status" value="1"/>
</dbReference>
<name>A0ABQ9PQU6_9PEZI</name>
<sequence>MGMNSEALDEFYRLFRISGMSHCGSGNGATFISHQLASTASLALEENVLMAMVRWVESEVAPDTIMGTRYKNGTSDSGVDFKHRHCRWPYHNVYQGVGDYKDPDTLKCVLQVSLDKSGLLARDYSQRNESNNSTMSSFVLQYDYCLYVVTDKCQGEYSLAHRLRHSTKEASFPVCKAAQMGRKLIRHIVLATFLLHHRLNLVNNRRNFDFLVSYTRRSTSDGTIPIKR</sequence>
<dbReference type="PANTHER" id="PTHR33938">
    <property type="entry name" value="FERULOYL ESTERASE B-RELATED"/>
    <property type="match status" value="1"/>
</dbReference>
<dbReference type="Pfam" id="PF07519">
    <property type="entry name" value="Tannase"/>
    <property type="match status" value="1"/>
</dbReference>
<gene>
    <name evidence="8" type="ORF">CLIM01_08700</name>
</gene>
<keyword evidence="2" id="KW-0119">Carbohydrate metabolism</keyword>
<organism evidence="8 9">
    <name type="scientific">Colletotrichum limetticola</name>
    <dbReference type="NCBI Taxonomy" id="1209924"/>
    <lineage>
        <taxon>Eukaryota</taxon>
        <taxon>Fungi</taxon>
        <taxon>Dikarya</taxon>
        <taxon>Ascomycota</taxon>
        <taxon>Pezizomycotina</taxon>
        <taxon>Sordariomycetes</taxon>
        <taxon>Hypocreomycetidae</taxon>
        <taxon>Glomerellales</taxon>
        <taxon>Glomerellaceae</taxon>
        <taxon>Colletotrichum</taxon>
        <taxon>Colletotrichum acutatum species complex</taxon>
    </lineage>
</organism>
<keyword evidence="5" id="KW-1015">Disulfide bond</keyword>
<keyword evidence="4 7" id="KW-0378">Hydrolase</keyword>
<evidence type="ECO:0000256" key="7">
    <source>
        <dbReference type="RuleBase" id="RU361238"/>
    </source>
</evidence>
<evidence type="ECO:0000256" key="5">
    <source>
        <dbReference type="ARBA" id="ARBA00023157"/>
    </source>
</evidence>
<keyword evidence="3" id="KW-0732">Signal</keyword>
<dbReference type="EC" id="3.1.1.-" evidence="7"/>
<comment type="similarity">
    <text evidence="7">Belongs to the tannase family.</text>
</comment>
<dbReference type="Proteomes" id="UP001169217">
    <property type="component" value="Unassembled WGS sequence"/>
</dbReference>
<evidence type="ECO:0000256" key="2">
    <source>
        <dbReference type="ARBA" id="ARBA00022651"/>
    </source>
</evidence>
<accession>A0ABQ9PQU6</accession>
<evidence type="ECO:0000313" key="9">
    <source>
        <dbReference type="Proteomes" id="UP001169217"/>
    </source>
</evidence>
<comment type="catalytic activity">
    <reaction evidence="6">
        <text>feruloyl-polysaccharide + H2O = ferulate + polysaccharide.</text>
        <dbReference type="EC" id="3.1.1.73"/>
    </reaction>
</comment>
<dbReference type="InterPro" id="IPR011118">
    <property type="entry name" value="Tannase/feruloyl_esterase"/>
</dbReference>
<keyword evidence="2" id="KW-0624">Polysaccharide degradation</keyword>
<evidence type="ECO:0000256" key="6">
    <source>
        <dbReference type="ARBA" id="ARBA00034075"/>
    </source>
</evidence>
<evidence type="ECO:0000256" key="3">
    <source>
        <dbReference type="ARBA" id="ARBA00022729"/>
    </source>
</evidence>
<evidence type="ECO:0000313" key="8">
    <source>
        <dbReference type="EMBL" id="KAK0373934.1"/>
    </source>
</evidence>
<reference evidence="8" key="1">
    <citation type="submission" date="2023-04" db="EMBL/GenBank/DDBJ databases">
        <title>Colletotrichum limetticola genome sequence.</title>
        <authorList>
            <person name="Baroncelli R."/>
        </authorList>
    </citation>
    <scope>NUCLEOTIDE SEQUENCE</scope>
    <source>
        <strain evidence="8">KLA-Anderson</strain>
    </source>
</reference>
<comment type="caution">
    <text evidence="8">The sequence shown here is derived from an EMBL/GenBank/DDBJ whole genome shotgun (WGS) entry which is preliminary data.</text>
</comment>
<keyword evidence="1" id="KW-0719">Serine esterase</keyword>
<dbReference type="EMBL" id="JARUPT010000279">
    <property type="protein sequence ID" value="KAK0373934.1"/>
    <property type="molecule type" value="Genomic_DNA"/>
</dbReference>
<evidence type="ECO:0000256" key="1">
    <source>
        <dbReference type="ARBA" id="ARBA00022487"/>
    </source>
</evidence>